<reference evidence="2 3" key="1">
    <citation type="journal article" date="2024" name="Genome Biol. Evol.">
        <title>Chromosome-level genome assembly of the viviparous eelpout Zoarces viviparus.</title>
        <authorList>
            <person name="Fuhrmann N."/>
            <person name="Brasseur M.V."/>
            <person name="Bakowski C.E."/>
            <person name="Podsiadlowski L."/>
            <person name="Prost S."/>
            <person name="Krehenwinkel H."/>
            <person name="Mayer C."/>
        </authorList>
    </citation>
    <scope>NUCLEOTIDE SEQUENCE [LARGE SCALE GENOMIC DNA]</scope>
    <source>
        <strain evidence="2">NO-MEL_2022_Ind0_liver</strain>
    </source>
</reference>
<dbReference type="Proteomes" id="UP001488805">
    <property type="component" value="Unassembled WGS sequence"/>
</dbReference>
<accession>A0AAW1FV53</accession>
<dbReference type="AlphaFoldDB" id="A0AAW1FV53"/>
<protein>
    <submittedName>
        <fullName evidence="2">Uncharacterized protein</fullName>
    </submittedName>
</protein>
<feature type="region of interest" description="Disordered" evidence="1">
    <location>
        <begin position="1"/>
        <end position="46"/>
    </location>
</feature>
<evidence type="ECO:0000256" key="1">
    <source>
        <dbReference type="SAM" id="MobiDB-lite"/>
    </source>
</evidence>
<gene>
    <name evidence="2" type="ORF">VZT92_003827</name>
</gene>
<keyword evidence="3" id="KW-1185">Reference proteome</keyword>
<dbReference type="EMBL" id="JBCEZU010000023">
    <property type="protein sequence ID" value="KAK9538669.1"/>
    <property type="molecule type" value="Genomic_DNA"/>
</dbReference>
<feature type="compositionally biased region" description="Basic and acidic residues" evidence="1">
    <location>
        <begin position="1"/>
        <end position="26"/>
    </location>
</feature>
<evidence type="ECO:0000313" key="3">
    <source>
        <dbReference type="Proteomes" id="UP001488805"/>
    </source>
</evidence>
<name>A0AAW1FV53_ZOAVI</name>
<comment type="caution">
    <text evidence="2">The sequence shown here is derived from an EMBL/GenBank/DDBJ whole genome shotgun (WGS) entry which is preliminary data.</text>
</comment>
<feature type="compositionally biased region" description="Basic and acidic residues" evidence="1">
    <location>
        <begin position="34"/>
        <end position="46"/>
    </location>
</feature>
<proteinExistence type="predicted"/>
<sequence length="85" mass="10240">MERRQRAALETTEKCERDREEREKATHSRRRQRGEKEMWQEGLEKMKQNQLKRERLQWNEVVMMLEEHKGAGDTLSALEKEARGG</sequence>
<evidence type="ECO:0000313" key="2">
    <source>
        <dbReference type="EMBL" id="KAK9538669.1"/>
    </source>
</evidence>
<organism evidence="2 3">
    <name type="scientific">Zoarces viviparus</name>
    <name type="common">Viviparous eelpout</name>
    <name type="synonym">Blennius viviparus</name>
    <dbReference type="NCBI Taxonomy" id="48416"/>
    <lineage>
        <taxon>Eukaryota</taxon>
        <taxon>Metazoa</taxon>
        <taxon>Chordata</taxon>
        <taxon>Craniata</taxon>
        <taxon>Vertebrata</taxon>
        <taxon>Euteleostomi</taxon>
        <taxon>Actinopterygii</taxon>
        <taxon>Neopterygii</taxon>
        <taxon>Teleostei</taxon>
        <taxon>Neoteleostei</taxon>
        <taxon>Acanthomorphata</taxon>
        <taxon>Eupercaria</taxon>
        <taxon>Perciformes</taxon>
        <taxon>Cottioidei</taxon>
        <taxon>Zoarcales</taxon>
        <taxon>Zoarcidae</taxon>
        <taxon>Zoarcinae</taxon>
        <taxon>Zoarces</taxon>
    </lineage>
</organism>